<proteinExistence type="inferred from homology"/>
<keyword evidence="4 7" id="KW-0812">Transmembrane</keyword>
<organism evidence="9 10">
    <name type="scientific">Litorilinea aerophila</name>
    <dbReference type="NCBI Taxonomy" id="1204385"/>
    <lineage>
        <taxon>Bacteria</taxon>
        <taxon>Bacillati</taxon>
        <taxon>Chloroflexota</taxon>
        <taxon>Caldilineae</taxon>
        <taxon>Caldilineales</taxon>
        <taxon>Caldilineaceae</taxon>
        <taxon>Litorilinea</taxon>
    </lineage>
</organism>
<dbReference type="InParanoid" id="A0A540V9Y0"/>
<feature type="transmembrane region" description="Helical" evidence="7">
    <location>
        <begin position="286"/>
        <end position="303"/>
    </location>
</feature>
<comment type="caution">
    <text evidence="9">The sequence shown here is derived from an EMBL/GenBank/DDBJ whole genome shotgun (WGS) entry which is preliminary data.</text>
</comment>
<evidence type="ECO:0000256" key="2">
    <source>
        <dbReference type="ARBA" id="ARBA00022448"/>
    </source>
</evidence>
<dbReference type="AlphaFoldDB" id="A0A540V9Y0"/>
<dbReference type="Proteomes" id="UP000317371">
    <property type="component" value="Unassembled WGS sequence"/>
</dbReference>
<feature type="transmembrane region" description="Helical" evidence="7">
    <location>
        <begin position="181"/>
        <end position="205"/>
    </location>
</feature>
<evidence type="ECO:0000256" key="6">
    <source>
        <dbReference type="ARBA" id="ARBA00023136"/>
    </source>
</evidence>
<dbReference type="Gene3D" id="1.10.3720.10">
    <property type="entry name" value="MetI-like"/>
    <property type="match status" value="1"/>
</dbReference>
<keyword evidence="2 7" id="KW-0813">Transport</keyword>
<keyword evidence="6 7" id="KW-0472">Membrane</keyword>
<evidence type="ECO:0000256" key="4">
    <source>
        <dbReference type="ARBA" id="ARBA00022692"/>
    </source>
</evidence>
<accession>A0A540V9Y0</accession>
<feature type="transmembrane region" description="Helical" evidence="7">
    <location>
        <begin position="123"/>
        <end position="144"/>
    </location>
</feature>
<dbReference type="GO" id="GO:0055085">
    <property type="term" value="P:transmembrane transport"/>
    <property type="evidence" value="ECO:0007669"/>
    <property type="project" value="InterPro"/>
</dbReference>
<name>A0A540V9Y0_9CHLR</name>
<evidence type="ECO:0000313" key="10">
    <source>
        <dbReference type="Proteomes" id="UP000317371"/>
    </source>
</evidence>
<dbReference type="EMBL" id="VIGC01000037">
    <property type="protein sequence ID" value="TQE93558.1"/>
    <property type="molecule type" value="Genomic_DNA"/>
</dbReference>
<gene>
    <name evidence="9" type="ORF">FKZ61_20650</name>
</gene>
<dbReference type="GO" id="GO:0005886">
    <property type="term" value="C:plasma membrane"/>
    <property type="evidence" value="ECO:0007669"/>
    <property type="project" value="UniProtKB-SubCell"/>
</dbReference>
<feature type="transmembrane region" description="Helical" evidence="7">
    <location>
        <begin position="28"/>
        <end position="56"/>
    </location>
</feature>
<dbReference type="InterPro" id="IPR035906">
    <property type="entry name" value="MetI-like_sf"/>
</dbReference>
<keyword evidence="10" id="KW-1185">Reference proteome</keyword>
<dbReference type="SUPFAM" id="SSF161098">
    <property type="entry name" value="MetI-like"/>
    <property type="match status" value="1"/>
</dbReference>
<dbReference type="InterPro" id="IPR051393">
    <property type="entry name" value="ABC_transporter_permease"/>
</dbReference>
<evidence type="ECO:0000256" key="5">
    <source>
        <dbReference type="ARBA" id="ARBA00022989"/>
    </source>
</evidence>
<reference evidence="9 10" key="1">
    <citation type="submission" date="2019-06" db="EMBL/GenBank/DDBJ databases">
        <title>Genome sequence of Litorilinea aerophila BAA-2444.</title>
        <authorList>
            <person name="Maclea K.S."/>
            <person name="Maurais E.G."/>
            <person name="Iannazzi L.C."/>
        </authorList>
    </citation>
    <scope>NUCLEOTIDE SEQUENCE [LARGE SCALE GENOMIC DNA]</scope>
    <source>
        <strain evidence="9 10">ATCC BAA-2444</strain>
    </source>
</reference>
<keyword evidence="5 7" id="KW-1133">Transmembrane helix</keyword>
<dbReference type="Pfam" id="PF00528">
    <property type="entry name" value="BPD_transp_1"/>
    <property type="match status" value="1"/>
</dbReference>
<feature type="transmembrane region" description="Helical" evidence="7">
    <location>
        <begin position="226"/>
        <end position="250"/>
    </location>
</feature>
<feature type="transmembrane region" description="Helical" evidence="7">
    <location>
        <begin position="90"/>
        <end position="111"/>
    </location>
</feature>
<comment type="similarity">
    <text evidence="7">Belongs to the binding-protein-dependent transport system permease family.</text>
</comment>
<keyword evidence="3" id="KW-1003">Cell membrane</keyword>
<dbReference type="OrthoDB" id="9788108at2"/>
<feature type="domain" description="ABC transmembrane type-1" evidence="8">
    <location>
        <begin position="86"/>
        <end position="304"/>
    </location>
</feature>
<evidence type="ECO:0000259" key="8">
    <source>
        <dbReference type="PROSITE" id="PS50928"/>
    </source>
</evidence>
<evidence type="ECO:0000256" key="1">
    <source>
        <dbReference type="ARBA" id="ARBA00004651"/>
    </source>
</evidence>
<protein>
    <submittedName>
        <fullName evidence="9">Sugar ABC transporter permease</fullName>
    </submittedName>
</protein>
<sequence>MSGKTTTLAERPALGRWRRWRPDQQWEGYLFLLPSFIGFLVFTALPILGSLALSFMRWNLLTPPEFVGLANYTQLLNQDPIFRRVAFNTAYFIVTIVPLQLVLSLLLAVALNQPLRGIQVYRLIYFMPVVATIVAAALVFQWMFNRDFGIISAFIWKVGEWTGMPVSPPDWLNSTTWARPAVVILTLWKNVGFSMVIYLAGLQAIPKELYDAAHVDGANAWHRFRYITVPMVSPTTFFLAIILMIGAFQLFSEPYVMTRGGPAQATLTIVYYIYQNAFEFGRMGKAAAIAWVLFIFIFIFTYIQTRLQRRWVHYEAGEG</sequence>
<comment type="subcellular location">
    <subcellularLocation>
        <location evidence="1 7">Cell membrane</location>
        <topology evidence="1 7">Multi-pass membrane protein</topology>
    </subcellularLocation>
</comment>
<evidence type="ECO:0000256" key="3">
    <source>
        <dbReference type="ARBA" id="ARBA00022475"/>
    </source>
</evidence>
<dbReference type="PANTHER" id="PTHR30193">
    <property type="entry name" value="ABC TRANSPORTER PERMEASE PROTEIN"/>
    <property type="match status" value="1"/>
</dbReference>
<evidence type="ECO:0000313" key="9">
    <source>
        <dbReference type="EMBL" id="TQE93558.1"/>
    </source>
</evidence>
<dbReference type="InterPro" id="IPR000515">
    <property type="entry name" value="MetI-like"/>
</dbReference>
<dbReference type="PROSITE" id="PS50928">
    <property type="entry name" value="ABC_TM1"/>
    <property type="match status" value="1"/>
</dbReference>
<dbReference type="RefSeq" id="WP_141612066.1">
    <property type="nucleotide sequence ID" value="NZ_VIGC02000037.1"/>
</dbReference>
<dbReference type="PANTHER" id="PTHR30193:SF37">
    <property type="entry name" value="INNER MEMBRANE ABC TRANSPORTER PERMEASE PROTEIN YCJO"/>
    <property type="match status" value="1"/>
</dbReference>
<dbReference type="CDD" id="cd06261">
    <property type="entry name" value="TM_PBP2"/>
    <property type="match status" value="1"/>
</dbReference>
<evidence type="ECO:0000256" key="7">
    <source>
        <dbReference type="RuleBase" id="RU363032"/>
    </source>
</evidence>